<accession>X7YX19</accession>
<comment type="caution">
    <text evidence="1">The sequence shown here is derived from an EMBL/GenBank/DDBJ whole genome shotgun (WGS) entry which is preliminary data.</text>
</comment>
<reference evidence="1" key="1">
    <citation type="submission" date="2014-01" db="EMBL/GenBank/DDBJ databases">
        <authorList>
            <person name="Brown-Elliot B."/>
            <person name="Wallace R."/>
            <person name="Lenaerts A."/>
            <person name="Ordway D."/>
            <person name="DeGroote M.A."/>
            <person name="Parker T."/>
            <person name="Sizemore C."/>
            <person name="Tallon L.J."/>
            <person name="Sadzewicz L.K."/>
            <person name="Sengamalay N."/>
            <person name="Fraser C.M."/>
            <person name="Hine E."/>
            <person name="Shefchek K.A."/>
            <person name="Das S.P."/>
            <person name="Tettelin H."/>
        </authorList>
    </citation>
    <scope>NUCLEOTIDE SEQUENCE [LARGE SCALE GENOMIC DNA]</scope>
    <source>
        <strain evidence="1">4042</strain>
    </source>
</reference>
<gene>
    <name evidence="1" type="ORF">I553_3332</name>
</gene>
<name>X7YX19_MYCXE</name>
<dbReference type="EMBL" id="JAOB01000086">
    <property type="protein sequence ID" value="EUA11073.1"/>
    <property type="molecule type" value="Genomic_DNA"/>
</dbReference>
<sequence>MARWHAESSWAQRVSLAHALIGWTRGTGLMGHNDAIVSAVEKAGVTTYSTDEMASMLLELCDVESKAAAAHAPLKVDLTGGLADAKLDMADLAAKAANRPL</sequence>
<dbReference type="AlphaFoldDB" id="X7YX19"/>
<dbReference type="Gene3D" id="3.40.50.720">
    <property type="entry name" value="NAD(P)-binding Rossmann-like Domain"/>
    <property type="match status" value="1"/>
</dbReference>
<organism evidence="1">
    <name type="scientific">Mycobacterium xenopi 4042</name>
    <dbReference type="NCBI Taxonomy" id="1299334"/>
    <lineage>
        <taxon>Bacteria</taxon>
        <taxon>Bacillati</taxon>
        <taxon>Actinomycetota</taxon>
        <taxon>Actinomycetes</taxon>
        <taxon>Mycobacteriales</taxon>
        <taxon>Mycobacteriaceae</taxon>
        <taxon>Mycobacterium</taxon>
    </lineage>
</organism>
<dbReference type="PATRIC" id="fig|1299334.3.peg.9059"/>
<evidence type="ECO:0000313" key="1">
    <source>
        <dbReference type="EMBL" id="EUA11073.1"/>
    </source>
</evidence>
<proteinExistence type="predicted"/>
<protein>
    <submittedName>
        <fullName evidence="1">Putative FATTY ACID SYNTHASE FAS domain protein</fullName>
    </submittedName>
</protein>